<protein>
    <submittedName>
        <fullName evidence="2">Uncharacterized protein</fullName>
    </submittedName>
</protein>
<dbReference type="AlphaFoldDB" id="A0A5R9J4W3"/>
<feature type="transmembrane region" description="Helical" evidence="1">
    <location>
        <begin position="53"/>
        <end position="73"/>
    </location>
</feature>
<gene>
    <name evidence="2" type="ORF">FE263_16865</name>
</gene>
<dbReference type="RefSeq" id="WP_138327184.1">
    <property type="nucleotide sequence ID" value="NZ_VCDI01000006.1"/>
</dbReference>
<evidence type="ECO:0000313" key="2">
    <source>
        <dbReference type="EMBL" id="TLU71547.1"/>
    </source>
</evidence>
<organism evidence="2 3">
    <name type="scientific">Lichenicoccus roseus</name>
    <dbReference type="NCBI Taxonomy" id="2683649"/>
    <lineage>
        <taxon>Bacteria</taxon>
        <taxon>Pseudomonadati</taxon>
        <taxon>Pseudomonadota</taxon>
        <taxon>Alphaproteobacteria</taxon>
        <taxon>Acetobacterales</taxon>
        <taxon>Acetobacteraceae</taxon>
        <taxon>Lichenicoccus</taxon>
    </lineage>
</organism>
<proteinExistence type="predicted"/>
<reference evidence="2 3" key="1">
    <citation type="submission" date="2019-05" db="EMBL/GenBank/DDBJ databases">
        <authorList>
            <person name="Pankratov T."/>
            <person name="Grouzdev D."/>
        </authorList>
    </citation>
    <scope>NUCLEOTIDE SEQUENCE [LARGE SCALE GENOMIC DNA]</scope>
    <source>
        <strain evidence="2 3">KEBCLARHB70R</strain>
    </source>
</reference>
<dbReference type="Proteomes" id="UP000305654">
    <property type="component" value="Unassembled WGS sequence"/>
</dbReference>
<keyword evidence="3" id="KW-1185">Reference proteome</keyword>
<keyword evidence="1" id="KW-0472">Membrane</keyword>
<evidence type="ECO:0000256" key="1">
    <source>
        <dbReference type="SAM" id="Phobius"/>
    </source>
</evidence>
<accession>A0A5R9J4W3</accession>
<name>A0A5R9J4W3_9PROT</name>
<sequence length="192" mass="21002">MSNITVERDSAGISRICRRVTLAANLRGLVVFVIIALGMLIESLHALQAQSPATAVYLVLFGGSLLLVILFLLRFKRGDGPMLNIASRDGVTFFSYPELGVVPWATIESFDIEPSDMRGSGGAFLVATVRQPSSLQTRLKSTNSLAPGRRYAPPFPCVERAWITSLPELKADLDEFHAQYKQAAGQNRQLLP</sequence>
<evidence type="ECO:0000313" key="3">
    <source>
        <dbReference type="Proteomes" id="UP000305654"/>
    </source>
</evidence>
<dbReference type="EMBL" id="VCDI01000006">
    <property type="protein sequence ID" value="TLU71547.1"/>
    <property type="molecule type" value="Genomic_DNA"/>
</dbReference>
<comment type="caution">
    <text evidence="2">The sequence shown here is derived from an EMBL/GenBank/DDBJ whole genome shotgun (WGS) entry which is preliminary data.</text>
</comment>
<keyword evidence="1" id="KW-1133">Transmembrane helix</keyword>
<feature type="transmembrane region" description="Helical" evidence="1">
    <location>
        <begin position="20"/>
        <end position="41"/>
    </location>
</feature>
<keyword evidence="1" id="KW-0812">Transmembrane</keyword>